<dbReference type="PANTHER" id="PTHR12756">
    <property type="entry name" value="CYTOSOLIC CARBOXYPEPTIDASE"/>
    <property type="match status" value="1"/>
</dbReference>
<dbReference type="PANTHER" id="PTHR12756:SF23">
    <property type="entry name" value="CYTOSOLIC CARBOXYPEPTIDASE 3"/>
    <property type="match status" value="1"/>
</dbReference>
<reference evidence="2" key="2">
    <citation type="submission" date="2025-08" db="UniProtKB">
        <authorList>
            <consortium name="Ensembl"/>
        </authorList>
    </citation>
    <scope>IDENTIFICATION</scope>
</reference>
<accession>A0A8C3N2R4</accession>
<sequence>MKISNQGEENCCLGVRPVVPPAAEERHAGNRHYYFSLIWMFQFPDQDTCDFAHYYPYTSNNLQEYLVAISKGPVASKFCKVHILCCSLGKGTQQKAAIVTVRVHPGGTKNSWVTKGFMDFILGDSSKAQLLRDNFVLKAVLIFNPGGLIVENHLCILTGQDMVKIRKEQCLVLQDIFSIFLPMSSAKICLSNSLFLSFSSFLAYSHF</sequence>
<organism evidence="2 3">
    <name type="scientific">Geospiza parvula</name>
    <name type="common">Small tree-finch</name>
    <name type="synonym">Camarhynchus parvulus</name>
    <dbReference type="NCBI Taxonomy" id="87175"/>
    <lineage>
        <taxon>Eukaryota</taxon>
        <taxon>Metazoa</taxon>
        <taxon>Chordata</taxon>
        <taxon>Craniata</taxon>
        <taxon>Vertebrata</taxon>
        <taxon>Euteleostomi</taxon>
        <taxon>Archelosauria</taxon>
        <taxon>Archosauria</taxon>
        <taxon>Dinosauria</taxon>
        <taxon>Saurischia</taxon>
        <taxon>Theropoda</taxon>
        <taxon>Coelurosauria</taxon>
        <taxon>Aves</taxon>
        <taxon>Neognathae</taxon>
        <taxon>Neoaves</taxon>
        <taxon>Telluraves</taxon>
        <taxon>Australaves</taxon>
        <taxon>Passeriformes</taxon>
        <taxon>Thraupidae</taxon>
        <taxon>Camarhynchus</taxon>
    </lineage>
</organism>
<keyword evidence="3" id="KW-1185">Reference proteome</keyword>
<dbReference type="Ensembl" id="ENSCPVT00000015545.2">
    <property type="protein sequence ID" value="ENSCPVP00000014881.2"/>
    <property type="gene ID" value="ENSCPVG00000010883.2"/>
</dbReference>
<reference evidence="2" key="1">
    <citation type="submission" date="2020-02" db="EMBL/GenBank/DDBJ databases">
        <authorList>
            <person name="Enbody D E."/>
            <person name="Pettersson E M."/>
        </authorList>
    </citation>
    <scope>NUCLEOTIDE SEQUENCE [LARGE SCALE GENOMIC DNA]</scope>
</reference>
<dbReference type="AlphaFoldDB" id="A0A8C3N2R4"/>
<accession>A0A8U8B6H8</accession>
<protein>
    <submittedName>
        <fullName evidence="2">Uncharacterized protein</fullName>
    </submittedName>
</protein>
<dbReference type="Gene3D" id="3.40.630.10">
    <property type="entry name" value="Zn peptidases"/>
    <property type="match status" value="1"/>
</dbReference>
<evidence type="ECO:0000256" key="1">
    <source>
        <dbReference type="ARBA" id="ARBA00001947"/>
    </source>
</evidence>
<dbReference type="InterPro" id="IPR050821">
    <property type="entry name" value="Cytosolic_carboxypeptidase"/>
</dbReference>
<dbReference type="Proteomes" id="UP000694382">
    <property type="component" value="Chromosome 1A"/>
</dbReference>
<comment type="cofactor">
    <cofactor evidence="1">
        <name>Zn(2+)</name>
        <dbReference type="ChEBI" id="CHEBI:29105"/>
    </cofactor>
</comment>
<evidence type="ECO:0000313" key="2">
    <source>
        <dbReference type="Ensembl" id="ENSCPVP00000014881.2"/>
    </source>
</evidence>
<proteinExistence type="predicted"/>
<dbReference type="SUPFAM" id="SSF53187">
    <property type="entry name" value="Zn-dependent exopeptidases"/>
    <property type="match status" value="1"/>
</dbReference>
<name>A0A8C3N2R4_GEOPR</name>
<reference evidence="2" key="3">
    <citation type="submission" date="2025-09" db="UniProtKB">
        <authorList>
            <consortium name="Ensembl"/>
        </authorList>
    </citation>
    <scope>IDENTIFICATION</scope>
</reference>
<evidence type="ECO:0000313" key="3">
    <source>
        <dbReference type="Proteomes" id="UP000694382"/>
    </source>
</evidence>